<dbReference type="InterPro" id="IPR025403">
    <property type="entry name" value="TgpA-like_C"/>
</dbReference>
<sequence length="308" mass="31481">MRGSGVVLVVGGLTLAAAGLRADGGLLGSGGSAPVGAVGLVVLLAFGWAVAIGRFTARFWTEVRHLTGPTPWAERLRAAAGALLAVATLAVPVLMVVFHLRSGSADAPLPGDAPPPAPEVAASAPPGAPVTMGEPTDTVARVLVTGSLVALALVLLALLVAAVLRVRWRRRSRPAGLTAVAGAVPEPAEDALAAAVDTGRRALHGDDPRTAVIACYAAMEAALAESGVPRRDCDSPTELLERAVADHRVDGRHAYALTGLFREARYSTHPMDDAHVRRARSALDALAAGLAEPDARQEPLVGAAGEPR</sequence>
<keyword evidence="5" id="KW-1185">Reference proteome</keyword>
<keyword evidence="2" id="KW-1133">Transmembrane helix</keyword>
<evidence type="ECO:0000256" key="2">
    <source>
        <dbReference type="SAM" id="Phobius"/>
    </source>
</evidence>
<evidence type="ECO:0000256" key="1">
    <source>
        <dbReference type="SAM" id="MobiDB-lite"/>
    </source>
</evidence>
<keyword evidence="2" id="KW-0472">Membrane</keyword>
<evidence type="ECO:0000259" key="3">
    <source>
        <dbReference type="Pfam" id="PF13559"/>
    </source>
</evidence>
<feature type="domain" description="Protein-glutamine gamma-glutamyltransferase-like C-terminal" evidence="3">
    <location>
        <begin position="215"/>
        <end position="284"/>
    </location>
</feature>
<comment type="caution">
    <text evidence="4">The sequence shown here is derived from an EMBL/GenBank/DDBJ whole genome shotgun (WGS) entry which is preliminary data.</text>
</comment>
<proteinExistence type="predicted"/>
<evidence type="ECO:0000313" key="4">
    <source>
        <dbReference type="EMBL" id="MFC5664852.1"/>
    </source>
</evidence>
<organism evidence="4 5">
    <name type="scientific">Kitasatospora misakiensis</name>
    <dbReference type="NCBI Taxonomy" id="67330"/>
    <lineage>
        <taxon>Bacteria</taxon>
        <taxon>Bacillati</taxon>
        <taxon>Actinomycetota</taxon>
        <taxon>Actinomycetes</taxon>
        <taxon>Kitasatosporales</taxon>
        <taxon>Streptomycetaceae</taxon>
        <taxon>Kitasatospora</taxon>
    </lineage>
</organism>
<evidence type="ECO:0000313" key="5">
    <source>
        <dbReference type="Proteomes" id="UP001595975"/>
    </source>
</evidence>
<dbReference type="RefSeq" id="WP_380226541.1">
    <property type="nucleotide sequence ID" value="NZ_JBHSOF010000021.1"/>
</dbReference>
<gene>
    <name evidence="4" type="ORF">ACFP3U_17920</name>
</gene>
<reference evidence="5" key="1">
    <citation type="journal article" date="2019" name="Int. J. Syst. Evol. Microbiol.">
        <title>The Global Catalogue of Microorganisms (GCM) 10K type strain sequencing project: providing services to taxonomists for standard genome sequencing and annotation.</title>
        <authorList>
            <consortium name="The Broad Institute Genomics Platform"/>
            <consortium name="The Broad Institute Genome Sequencing Center for Infectious Disease"/>
            <person name="Wu L."/>
            <person name="Ma J."/>
        </authorList>
    </citation>
    <scope>NUCLEOTIDE SEQUENCE [LARGE SCALE GENOMIC DNA]</scope>
    <source>
        <strain evidence="5">CGMCC 4.1437</strain>
    </source>
</reference>
<protein>
    <submittedName>
        <fullName evidence="4">DUF4129 domain-containing protein</fullName>
    </submittedName>
</protein>
<dbReference type="Pfam" id="PF13559">
    <property type="entry name" value="DUF4129"/>
    <property type="match status" value="1"/>
</dbReference>
<dbReference type="EMBL" id="JBHSOF010000021">
    <property type="protein sequence ID" value="MFC5664852.1"/>
    <property type="molecule type" value="Genomic_DNA"/>
</dbReference>
<feature type="region of interest" description="Disordered" evidence="1">
    <location>
        <begin position="107"/>
        <end position="132"/>
    </location>
</feature>
<feature type="transmembrane region" description="Helical" evidence="2">
    <location>
        <begin position="32"/>
        <end position="57"/>
    </location>
</feature>
<feature type="transmembrane region" description="Helical" evidence="2">
    <location>
        <begin position="142"/>
        <end position="164"/>
    </location>
</feature>
<keyword evidence="2" id="KW-0812">Transmembrane</keyword>
<feature type="transmembrane region" description="Helical" evidence="2">
    <location>
        <begin position="78"/>
        <end position="100"/>
    </location>
</feature>
<accession>A0ABW0X2U1</accession>
<dbReference type="Proteomes" id="UP001595975">
    <property type="component" value="Unassembled WGS sequence"/>
</dbReference>
<name>A0ABW0X2U1_9ACTN</name>